<feature type="transmembrane region" description="Helical" evidence="2">
    <location>
        <begin position="457"/>
        <end position="476"/>
    </location>
</feature>
<evidence type="ECO:0000256" key="1">
    <source>
        <dbReference type="SAM" id="MobiDB-lite"/>
    </source>
</evidence>
<dbReference type="AlphaFoldDB" id="A0A086ZN26"/>
<feature type="compositionally biased region" description="Basic residues" evidence="1">
    <location>
        <begin position="853"/>
        <end position="863"/>
    </location>
</feature>
<organism evidence="3 4">
    <name type="scientific">Bifidobacterium biavatii DSM 23969</name>
    <dbReference type="NCBI Taxonomy" id="1437608"/>
    <lineage>
        <taxon>Bacteria</taxon>
        <taxon>Bacillati</taxon>
        <taxon>Actinomycetota</taxon>
        <taxon>Actinomycetes</taxon>
        <taxon>Bifidobacteriales</taxon>
        <taxon>Bifidobacteriaceae</taxon>
        <taxon>Bifidobacterium</taxon>
    </lineage>
</organism>
<evidence type="ECO:0000256" key="2">
    <source>
        <dbReference type="SAM" id="Phobius"/>
    </source>
</evidence>
<protein>
    <submittedName>
        <fullName evidence="3">Membrane protein</fullName>
    </submittedName>
</protein>
<gene>
    <name evidence="3" type="ORF">BBIA_0058</name>
</gene>
<feature type="region of interest" description="Disordered" evidence="1">
    <location>
        <begin position="821"/>
        <end position="863"/>
    </location>
</feature>
<name>A0A086ZN26_9BIFI</name>
<feature type="transmembrane region" description="Helical" evidence="2">
    <location>
        <begin position="432"/>
        <end position="450"/>
    </location>
</feature>
<keyword evidence="2" id="KW-0812">Transmembrane</keyword>
<evidence type="ECO:0000313" key="4">
    <source>
        <dbReference type="Proteomes" id="UP000029108"/>
    </source>
</evidence>
<accession>A0A086ZN26</accession>
<dbReference type="Pfam" id="PF09586">
    <property type="entry name" value="YfhO"/>
    <property type="match status" value="2"/>
</dbReference>
<dbReference type="Proteomes" id="UP000029108">
    <property type="component" value="Unassembled WGS sequence"/>
</dbReference>
<proteinExistence type="predicted"/>
<feature type="transmembrane region" description="Helical" evidence="2">
    <location>
        <begin position="190"/>
        <end position="206"/>
    </location>
</feature>
<sequence length="863" mass="95034">MKKWLTRWLLPACACLTGLVVLLCVLYNAVIFGDWKLSFTNANYLSLPFSSSGVKTSGPRLNDIADNVLPIASQTFQPLTFTAWLPNFGLGAPQSMSEYMSLLNWLYMLPLDTAQQLISAAKVLIAFGSMYLFVRQIGCTWRGAFISGVSYALCASMTMWHGWPHSEVSMYAPLLFLFMDKALKRFSLRYWAGYALVLGLMLAAGMPTYAAYFLYLSGAYMLFCGVRDYWAEPSYRLIVFVCGFAVAVALGAALSLPYTGSLMNSIGSNGYAASRTGQASHTASWDDLRSLLFPYLHKADESVQEQSLYVGILPIVSLPLTVVNFRRKKRVGFFAGSIVVLVLLIFTNVFDPVFALLPFVNTSLKVRIIILLDFALAVLAGINIDDVFTRCKITLASRIRTWIAGAVILCAIVVTYQSYARIVNGDVADDNHAVIAGIVALMFVAVLLLLPVGGPRILTGMISGVCALALICGSAYDMGSFASTYLPMIEKNAATVPAASSTIRYLQRNTKHQEKIVTLGGMDFFSLTNMYYGVRNITGHGFVYTNADIKAYFERLNQHAFSASPTRPQFLAFANDHLLSYLGVKYIVGNTNDIDQMESFGTPTAHDDGMSTKEIVDHVDQIQLTDSAVMFSNDKQLLENMTSEFEQTTVHFSKKHSHPRQLLASQQPLADNETVSDIVNDRNGTVSFTATVNEARYVLVNEYNDGNWAAYVDGEKTDVYKGNYLFRAVEVPAGTHHVELRYEPKQLNDMLRYSTYAAAATLALLVLGAFFDSIARLARIGAMRVERREREIAVADGTMDAALRLYKQRVAEAQAAGERAMAQKQAAAVGKTANRPAANAPGGSQRDGMTGGKSKKKRKPRRR</sequence>
<dbReference type="eggNOG" id="COG4485">
    <property type="taxonomic scope" value="Bacteria"/>
</dbReference>
<feature type="transmembrane region" description="Helical" evidence="2">
    <location>
        <begin position="114"/>
        <end position="134"/>
    </location>
</feature>
<keyword evidence="2" id="KW-0472">Membrane</keyword>
<dbReference type="InterPro" id="IPR018580">
    <property type="entry name" value="Uncharacterised_YfhO"/>
</dbReference>
<feature type="transmembrane region" description="Helical" evidence="2">
    <location>
        <begin position="401"/>
        <end position="420"/>
    </location>
</feature>
<dbReference type="STRING" id="1437608.GCA_000771645_00770"/>
<feature type="transmembrane region" description="Helical" evidence="2">
    <location>
        <begin position="141"/>
        <end position="162"/>
    </location>
</feature>
<keyword evidence="4" id="KW-1185">Reference proteome</keyword>
<dbReference type="PANTHER" id="PTHR38454:SF1">
    <property type="entry name" value="INTEGRAL MEMBRANE PROTEIN"/>
    <property type="match status" value="1"/>
</dbReference>
<feature type="transmembrane region" description="Helical" evidence="2">
    <location>
        <begin position="332"/>
        <end position="356"/>
    </location>
</feature>
<dbReference type="PANTHER" id="PTHR38454">
    <property type="entry name" value="INTEGRAL MEMBRANE PROTEIN-RELATED"/>
    <property type="match status" value="1"/>
</dbReference>
<evidence type="ECO:0000313" key="3">
    <source>
        <dbReference type="EMBL" id="KFI47926.1"/>
    </source>
</evidence>
<keyword evidence="2" id="KW-1133">Transmembrane helix</keyword>
<comment type="caution">
    <text evidence="3">The sequence shown here is derived from an EMBL/GenBank/DDBJ whole genome shotgun (WGS) entry which is preliminary data.</text>
</comment>
<reference evidence="3 4" key="1">
    <citation type="submission" date="2014-03" db="EMBL/GenBank/DDBJ databases">
        <title>Genomics of Bifidobacteria.</title>
        <authorList>
            <person name="Ventura M."/>
            <person name="Milani C."/>
            <person name="Lugli G.A."/>
        </authorList>
    </citation>
    <scope>NUCLEOTIDE SEQUENCE [LARGE SCALE GENOMIC DNA]</scope>
    <source>
        <strain evidence="3 4">DSM 23969</strain>
    </source>
</reference>
<feature type="transmembrane region" description="Helical" evidence="2">
    <location>
        <begin position="307"/>
        <end position="325"/>
    </location>
</feature>
<feature type="transmembrane region" description="Helical" evidence="2">
    <location>
        <begin position="237"/>
        <end position="258"/>
    </location>
</feature>
<feature type="transmembrane region" description="Helical" evidence="2">
    <location>
        <begin position="368"/>
        <end position="389"/>
    </location>
</feature>
<feature type="transmembrane region" description="Helical" evidence="2">
    <location>
        <begin position="756"/>
        <end position="778"/>
    </location>
</feature>
<dbReference type="EMBL" id="JGYN01000030">
    <property type="protein sequence ID" value="KFI47926.1"/>
    <property type="molecule type" value="Genomic_DNA"/>
</dbReference>